<gene>
    <name evidence="1" type="ORF">HXA33_02590</name>
</gene>
<dbReference type="RefSeq" id="WP_257820174.1">
    <property type="nucleotide sequence ID" value="NZ_JABXYM010000001.1"/>
</dbReference>
<comment type="caution">
    <text evidence="1">The sequence shown here is derived from an EMBL/GenBank/DDBJ whole genome shotgun (WGS) entry which is preliminary data.</text>
</comment>
<accession>A0A9Q4AZI5</accession>
<reference evidence="1" key="1">
    <citation type="submission" date="2020-06" db="EMBL/GenBank/DDBJ databases">
        <title>Insight into the genomes of haloalkaliphilic bacilli from Kenyan soda lakes.</title>
        <authorList>
            <person name="Mwirichia R."/>
            <person name="Villamizar G.C."/>
            <person name="Poehlein A."/>
            <person name="Mugweru J."/>
            <person name="Kipnyargis A."/>
            <person name="Kiplimo D."/>
            <person name="Orwa P."/>
            <person name="Daniel R."/>
        </authorList>
    </citation>
    <scope>NUCLEOTIDE SEQUENCE</scope>
    <source>
        <strain evidence="1">B1096_S55</strain>
    </source>
</reference>
<evidence type="ECO:0000313" key="2">
    <source>
        <dbReference type="Proteomes" id="UP001057753"/>
    </source>
</evidence>
<dbReference type="EMBL" id="JABXYM010000001">
    <property type="protein sequence ID" value="MCR6095420.1"/>
    <property type="molecule type" value="Genomic_DNA"/>
</dbReference>
<sequence length="97" mass="11274">MTIEQAKKRIEELEKFIDMIENYQADNFEKAAIKLYVLEESVSHVATELNKQGYRVGNRKVIGKDVSDVIRSKATDSMHEMAKKMFGKHKRKAARSW</sequence>
<keyword evidence="2" id="KW-1185">Reference proteome</keyword>
<name>A0A9Q4AZI5_SALAG</name>
<evidence type="ECO:0000313" key="1">
    <source>
        <dbReference type="EMBL" id="MCR6095420.1"/>
    </source>
</evidence>
<protein>
    <submittedName>
        <fullName evidence="1">Uncharacterized protein</fullName>
    </submittedName>
</protein>
<proteinExistence type="predicted"/>
<dbReference type="Proteomes" id="UP001057753">
    <property type="component" value="Unassembled WGS sequence"/>
</dbReference>
<organism evidence="1 2">
    <name type="scientific">Salipaludibacillus agaradhaerens</name>
    <name type="common">Bacillus agaradhaerens</name>
    <dbReference type="NCBI Taxonomy" id="76935"/>
    <lineage>
        <taxon>Bacteria</taxon>
        <taxon>Bacillati</taxon>
        <taxon>Bacillota</taxon>
        <taxon>Bacilli</taxon>
        <taxon>Bacillales</taxon>
        <taxon>Bacillaceae</taxon>
    </lineage>
</organism>
<dbReference type="AlphaFoldDB" id="A0A9Q4AZI5"/>